<feature type="transmembrane region" description="Helical" evidence="6">
    <location>
        <begin position="179"/>
        <end position="203"/>
    </location>
</feature>
<name>A0A2N6SN76_9LACT</name>
<dbReference type="GO" id="GO:0005886">
    <property type="term" value="C:plasma membrane"/>
    <property type="evidence" value="ECO:0007669"/>
    <property type="project" value="TreeGrafter"/>
</dbReference>
<evidence type="ECO:0000256" key="2">
    <source>
        <dbReference type="ARBA" id="ARBA00008974"/>
    </source>
</evidence>
<dbReference type="PANTHER" id="PTHR30618">
    <property type="entry name" value="NCS1 FAMILY PURINE/PYRIMIDINE TRANSPORTER"/>
    <property type="match status" value="1"/>
</dbReference>
<accession>A0A2N6SN76</accession>
<feature type="transmembrane region" description="Helical" evidence="6">
    <location>
        <begin position="46"/>
        <end position="79"/>
    </location>
</feature>
<dbReference type="InterPro" id="IPR045225">
    <property type="entry name" value="Uracil/uridine/allantoin_perm"/>
</dbReference>
<feature type="transmembrane region" description="Helical" evidence="6">
    <location>
        <begin position="453"/>
        <end position="469"/>
    </location>
</feature>
<dbReference type="InterPro" id="IPR001248">
    <property type="entry name" value="Pur-cyt_permease"/>
</dbReference>
<feature type="transmembrane region" description="Helical" evidence="6">
    <location>
        <begin position="266"/>
        <end position="290"/>
    </location>
</feature>
<evidence type="ECO:0000313" key="8">
    <source>
        <dbReference type="Proteomes" id="UP000235682"/>
    </source>
</evidence>
<feature type="transmembrane region" description="Helical" evidence="6">
    <location>
        <begin position="347"/>
        <end position="366"/>
    </location>
</feature>
<evidence type="ECO:0000256" key="3">
    <source>
        <dbReference type="ARBA" id="ARBA00022692"/>
    </source>
</evidence>
<feature type="transmembrane region" description="Helical" evidence="6">
    <location>
        <begin position="310"/>
        <end position="335"/>
    </location>
</feature>
<keyword evidence="8" id="KW-1185">Reference proteome</keyword>
<sequence>MEEVNRFKERGYTNIDILPKVENRRNMTLANYFTLWMGSIHNVPNYAMVAAFMLLGLSTFNTMVAIALSGLAVAGLMMANGRAGAKYGIPFAMHLRSTYGDAGAKLPGFLRGVVAAIAWFGVQTYFGSKALLIIIGSLAPGFLNIGGGATFLGMSVASWIAFIVFWLMNMAIGLSGGEVLNKFTAILTPIIYIVFGGMTIWAIRGAGGLGAIFNYVNPAAAHVNPLLGYLIMISGVLSVWAAPGASVADFTQNAKNERDSGIGQAAGLFVGHALFGFMAVAIFAGGNIIYNTNFTEVLDIINSWDTIPAVIIATAVFVLSTISTNATSNIIPAGYQLSALFPDKVDYKRGVMIAGIISVIIMPWKFAEGEGAFLTFLSFIGALLGPVAGVMIAHFYLIKNQQIDLDALYFDPKHPETSHFSGLNRNAYIATIVGLLVSVIGQFIPALSVLSDLSWMVGFATALVVYTLLQQDRA</sequence>
<feature type="transmembrane region" description="Helical" evidence="6">
    <location>
        <begin position="372"/>
        <end position="398"/>
    </location>
</feature>
<dbReference type="AlphaFoldDB" id="A0A2N6SN76"/>
<evidence type="ECO:0000256" key="6">
    <source>
        <dbReference type="SAM" id="Phobius"/>
    </source>
</evidence>
<evidence type="ECO:0000256" key="4">
    <source>
        <dbReference type="ARBA" id="ARBA00022989"/>
    </source>
</evidence>
<keyword evidence="5 6" id="KW-0472">Membrane</keyword>
<dbReference type="PANTHER" id="PTHR30618:SF0">
    <property type="entry name" value="PURINE-URACIL PERMEASE NCS1"/>
    <property type="match status" value="1"/>
</dbReference>
<dbReference type="GO" id="GO:0015205">
    <property type="term" value="F:nucleobase transmembrane transporter activity"/>
    <property type="evidence" value="ECO:0007669"/>
    <property type="project" value="TreeGrafter"/>
</dbReference>
<dbReference type="OrthoDB" id="9780088at2"/>
<feature type="transmembrane region" description="Helical" evidence="6">
    <location>
        <begin position="223"/>
        <end position="245"/>
    </location>
</feature>
<dbReference type="EMBL" id="PNHE01000012">
    <property type="protein sequence ID" value="PMC58523.1"/>
    <property type="molecule type" value="Genomic_DNA"/>
</dbReference>
<dbReference type="NCBIfam" id="NF008476">
    <property type="entry name" value="PRK11375.1"/>
    <property type="match status" value="1"/>
</dbReference>
<evidence type="ECO:0000313" key="7">
    <source>
        <dbReference type="EMBL" id="PMC58523.1"/>
    </source>
</evidence>
<dbReference type="STRING" id="84521.SAMN04487994_10178"/>
<dbReference type="Proteomes" id="UP000235682">
    <property type="component" value="Unassembled WGS sequence"/>
</dbReference>
<evidence type="ECO:0000256" key="5">
    <source>
        <dbReference type="ARBA" id="ARBA00023136"/>
    </source>
</evidence>
<protein>
    <submittedName>
        <fullName evidence="7">Allantoin permease</fullName>
    </submittedName>
</protein>
<organism evidence="7 8">
    <name type="scientific">Dolosicoccus paucivorans</name>
    <dbReference type="NCBI Taxonomy" id="84521"/>
    <lineage>
        <taxon>Bacteria</taxon>
        <taxon>Bacillati</taxon>
        <taxon>Bacillota</taxon>
        <taxon>Bacilli</taxon>
        <taxon>Lactobacillales</taxon>
        <taxon>Aerococcaceae</taxon>
        <taxon>Dolosicoccus</taxon>
    </lineage>
</organism>
<feature type="transmembrane region" description="Helical" evidence="6">
    <location>
        <begin position="113"/>
        <end position="139"/>
    </location>
</feature>
<reference evidence="7 8" key="1">
    <citation type="submission" date="2017-09" db="EMBL/GenBank/DDBJ databases">
        <title>Bacterial strain isolated from the female urinary microbiota.</title>
        <authorList>
            <person name="Thomas-White K."/>
            <person name="Kumar N."/>
            <person name="Forster S."/>
            <person name="Putonti C."/>
            <person name="Lawley T."/>
            <person name="Wolfe A.J."/>
        </authorList>
    </citation>
    <scope>NUCLEOTIDE SEQUENCE [LARGE SCALE GENOMIC DNA]</scope>
    <source>
        <strain evidence="7 8">UMB0852</strain>
    </source>
</reference>
<proteinExistence type="inferred from homology"/>
<keyword evidence="3 6" id="KW-0812">Transmembrane</keyword>
<evidence type="ECO:0000256" key="1">
    <source>
        <dbReference type="ARBA" id="ARBA00004141"/>
    </source>
</evidence>
<feature type="transmembrane region" description="Helical" evidence="6">
    <location>
        <begin position="427"/>
        <end position="447"/>
    </location>
</feature>
<keyword evidence="4 6" id="KW-1133">Transmembrane helix</keyword>
<feature type="transmembrane region" description="Helical" evidence="6">
    <location>
        <begin position="145"/>
        <end position="167"/>
    </location>
</feature>
<comment type="caution">
    <text evidence="7">The sequence shown here is derived from an EMBL/GenBank/DDBJ whole genome shotgun (WGS) entry which is preliminary data.</text>
</comment>
<dbReference type="Gene3D" id="1.10.4160.10">
    <property type="entry name" value="Hydantoin permease"/>
    <property type="match status" value="1"/>
</dbReference>
<comment type="subcellular location">
    <subcellularLocation>
        <location evidence="1">Membrane</location>
        <topology evidence="1">Multi-pass membrane protein</topology>
    </subcellularLocation>
</comment>
<dbReference type="Pfam" id="PF02133">
    <property type="entry name" value="Transp_cyt_pur"/>
    <property type="match status" value="1"/>
</dbReference>
<comment type="similarity">
    <text evidence="2">Belongs to the purine-cytosine permease (2.A.39) family.</text>
</comment>
<gene>
    <name evidence="7" type="ORF">CJ205_03930</name>
</gene>
<dbReference type="RefSeq" id="WP_102227757.1">
    <property type="nucleotide sequence ID" value="NZ_PNFY01000016.1"/>
</dbReference>